<feature type="domain" description="FAD-binding" evidence="1">
    <location>
        <begin position="10"/>
        <end position="159"/>
    </location>
</feature>
<dbReference type="Pfam" id="PF01494">
    <property type="entry name" value="FAD_binding_3"/>
    <property type="match status" value="1"/>
</dbReference>
<reference evidence="2 3" key="1">
    <citation type="submission" date="2024-02" db="EMBL/GenBank/DDBJ databases">
        <title>A novel Gemmatimonadota bacterium.</title>
        <authorList>
            <person name="Du Z.-J."/>
            <person name="Ye Y.-Q."/>
        </authorList>
    </citation>
    <scope>NUCLEOTIDE SEQUENCE [LARGE SCALE GENOMIC DNA]</scope>
    <source>
        <strain evidence="2 3">DH-20</strain>
    </source>
</reference>
<comment type="caution">
    <text evidence="2">The sequence shown here is derived from an EMBL/GenBank/DDBJ whole genome shotgun (WGS) entry which is preliminary data.</text>
</comment>
<dbReference type="SUPFAM" id="SSF51905">
    <property type="entry name" value="FAD/NAD(P)-binding domain"/>
    <property type="match status" value="1"/>
</dbReference>
<organism evidence="2 3">
    <name type="scientific">Gaopeijia maritima</name>
    <dbReference type="NCBI Taxonomy" id="3119007"/>
    <lineage>
        <taxon>Bacteria</taxon>
        <taxon>Pseudomonadati</taxon>
        <taxon>Gemmatimonadota</taxon>
        <taxon>Longimicrobiia</taxon>
        <taxon>Gaopeijiales</taxon>
        <taxon>Gaopeijiaceae</taxon>
        <taxon>Gaopeijia</taxon>
    </lineage>
</organism>
<dbReference type="PANTHER" id="PTHR42685">
    <property type="entry name" value="GERANYLGERANYL DIPHOSPHATE REDUCTASE"/>
    <property type="match status" value="1"/>
</dbReference>
<protein>
    <submittedName>
        <fullName evidence="2">FAD-dependent monooxygenase</fullName>
    </submittedName>
</protein>
<dbReference type="Gene3D" id="3.50.50.60">
    <property type="entry name" value="FAD/NAD(P)-binding domain"/>
    <property type="match status" value="1"/>
</dbReference>
<evidence type="ECO:0000259" key="1">
    <source>
        <dbReference type="Pfam" id="PF01494"/>
    </source>
</evidence>
<dbReference type="InterPro" id="IPR036188">
    <property type="entry name" value="FAD/NAD-bd_sf"/>
</dbReference>
<evidence type="ECO:0000313" key="2">
    <source>
        <dbReference type="EMBL" id="MEK9500421.1"/>
    </source>
</evidence>
<gene>
    <name evidence="2" type="ORF">WI372_05490</name>
</gene>
<dbReference type="InterPro" id="IPR050407">
    <property type="entry name" value="Geranylgeranyl_reductase"/>
</dbReference>
<accession>A0ABU9E7B8</accession>
<proteinExistence type="predicted"/>
<keyword evidence="3" id="KW-1185">Reference proteome</keyword>
<keyword evidence="2" id="KW-0560">Oxidoreductase</keyword>
<dbReference type="Proteomes" id="UP001484239">
    <property type="component" value="Unassembled WGS sequence"/>
</dbReference>
<dbReference type="PANTHER" id="PTHR42685:SF22">
    <property type="entry name" value="CONDITIONED MEDIUM FACTOR RECEPTOR 1"/>
    <property type="match status" value="1"/>
</dbReference>
<evidence type="ECO:0000313" key="3">
    <source>
        <dbReference type="Proteomes" id="UP001484239"/>
    </source>
</evidence>
<dbReference type="InterPro" id="IPR002938">
    <property type="entry name" value="FAD-bd"/>
</dbReference>
<sequence length="393" mass="40552">MSAALPPTTIDVLVVGAGPAGAVAARALARDGASVALIDRAPTPRWKVCGCCLGAGGVRALEAEGLGSLPEALGAGRPDRILIGGPGRRAQIALGATRVLSRTALDAALVERARVEGARVYTGWAATLGPARPDRREVELRRGDERVTISACLVLAATGLTPFPTLPGTRGPEVVATPASRIGVGALFAPGRFGASAPDASQVSMWVGHGGYVGLSRLEDGSVDVAGALDPSALREGGGIGPAVARILRDAGAVPPTADPALGWRGTPALTRRAPLPGADRLLLIGDAAGYVEPFTGEGMTWALESARAVVPHARRILADGWRASDLRVWQRHCDRAGRARALVRAVAWISRTPRRVDSALWLLERAPRLATPFVHAAGGASRGVPTLRSRSA</sequence>
<dbReference type="EMBL" id="JBBHLI010000002">
    <property type="protein sequence ID" value="MEK9500421.1"/>
    <property type="molecule type" value="Genomic_DNA"/>
</dbReference>
<keyword evidence="2" id="KW-0503">Monooxygenase</keyword>
<name>A0ABU9E7B8_9BACT</name>
<dbReference type="PRINTS" id="PR00420">
    <property type="entry name" value="RNGMNOXGNASE"/>
</dbReference>
<dbReference type="RefSeq" id="WP_405284763.1">
    <property type="nucleotide sequence ID" value="NZ_CP144380.1"/>
</dbReference>
<dbReference type="GO" id="GO:0004497">
    <property type="term" value="F:monooxygenase activity"/>
    <property type="evidence" value="ECO:0007669"/>
    <property type="project" value="UniProtKB-KW"/>
</dbReference>